<dbReference type="Proteomes" id="UP000243308">
    <property type="component" value="Unassembled WGS sequence"/>
</dbReference>
<name>A0A086TIS8_9FUNG</name>
<accession>A0A086TIS8</accession>
<evidence type="ECO:0000256" key="1">
    <source>
        <dbReference type="SAM" id="MobiDB-lite"/>
    </source>
</evidence>
<proteinExistence type="predicted"/>
<feature type="compositionally biased region" description="Basic residues" evidence="1">
    <location>
        <begin position="258"/>
        <end position="268"/>
    </location>
</feature>
<reference evidence="2 3" key="1">
    <citation type="submission" date="2011-02" db="EMBL/GenBank/DDBJ databases">
        <title>The Genome Sequence of Mortierella verticillata NRRL 6337.</title>
        <authorList>
            <consortium name="The Broad Institute Genome Sequencing Platform"/>
            <person name="Russ C."/>
            <person name="Cuomo C."/>
            <person name="Burger G."/>
            <person name="Gray M.W."/>
            <person name="Holland P.W.H."/>
            <person name="King N."/>
            <person name="Lang F.B.F."/>
            <person name="Roger A.J."/>
            <person name="Ruiz-Trillo I."/>
            <person name="Young S.K."/>
            <person name="Zeng Q."/>
            <person name="Gargeya S."/>
            <person name="Alvarado L."/>
            <person name="Berlin A."/>
            <person name="Chapman S.B."/>
            <person name="Chen Z."/>
            <person name="Freedman E."/>
            <person name="Gellesch M."/>
            <person name="Goldberg J."/>
            <person name="Griggs A."/>
            <person name="Gujja S."/>
            <person name="Heilman E."/>
            <person name="Heiman D."/>
            <person name="Howarth C."/>
            <person name="Mehta T."/>
            <person name="Neiman D."/>
            <person name="Pearson M."/>
            <person name="Roberts A."/>
            <person name="Saif S."/>
            <person name="Shea T."/>
            <person name="Shenoy N."/>
            <person name="Sisk P."/>
            <person name="Stolte C."/>
            <person name="Sykes S."/>
            <person name="White J."/>
            <person name="Yandava C."/>
            <person name="Haas B."/>
            <person name="Nusbaum C."/>
            <person name="Birren B."/>
        </authorList>
    </citation>
    <scope>NUCLEOTIDE SEQUENCE [LARGE SCALE GENOMIC DNA]</scope>
    <source>
        <strain evidence="2 3">NRRL 6337</strain>
    </source>
</reference>
<evidence type="ECO:0000313" key="3">
    <source>
        <dbReference type="Proteomes" id="UP000243308"/>
    </source>
</evidence>
<organism evidence="2 3">
    <name type="scientific">Podila verticillata NRRL 6337</name>
    <dbReference type="NCBI Taxonomy" id="1069443"/>
    <lineage>
        <taxon>Eukaryota</taxon>
        <taxon>Fungi</taxon>
        <taxon>Fungi incertae sedis</taxon>
        <taxon>Mucoromycota</taxon>
        <taxon>Mortierellomycotina</taxon>
        <taxon>Mortierellomycetes</taxon>
        <taxon>Mortierellales</taxon>
        <taxon>Mortierellaceae</taxon>
        <taxon>Podila</taxon>
    </lineage>
</organism>
<feature type="compositionally biased region" description="Polar residues" evidence="1">
    <location>
        <begin position="102"/>
        <end position="111"/>
    </location>
</feature>
<sequence length="297" mass="33227">MRSRDKEKRKAVEALQNKENNRPRSRRRLIEDEEEEEKEEEGYIRTSTAPRSKRILRARQHKQPLLNDDEDSDNEGFSTLITATSKSSRSRSTKDKEKIKSQNRSFASKTSGVEEEEDDNGITTTPNNEDSDDVHNDDVHNDDDGFWPDESYGDMDSSEDEYADETEIGGTHFKTVLAMRQACESNQYNEMIGRAAQFGKRSLAQGDQEQPTADTFKGPTMDSSNSTKSHPGSNHNRTVLSSAVGGLGAKVGLDRVRSHGKTSKKGGKRQLSDPNDDDDSTSDPSSSEITMLQTLTW</sequence>
<feature type="compositionally biased region" description="Basic residues" evidence="1">
    <location>
        <begin position="51"/>
        <end position="62"/>
    </location>
</feature>
<gene>
    <name evidence="2" type="ORF">MVEG_12284</name>
</gene>
<dbReference type="AlphaFoldDB" id="A0A086TIS8"/>
<feature type="compositionally biased region" description="Polar residues" evidence="1">
    <location>
        <begin position="221"/>
        <end position="241"/>
    </location>
</feature>
<feature type="compositionally biased region" description="Basic and acidic residues" evidence="1">
    <location>
        <begin position="133"/>
        <end position="143"/>
    </location>
</feature>
<protein>
    <submittedName>
        <fullName evidence="2">Uncharacterized protein</fullName>
    </submittedName>
</protein>
<keyword evidence="3" id="KW-1185">Reference proteome</keyword>
<feature type="region of interest" description="Disordered" evidence="1">
    <location>
        <begin position="199"/>
        <end position="297"/>
    </location>
</feature>
<feature type="compositionally biased region" description="Acidic residues" evidence="1">
    <location>
        <begin position="31"/>
        <end position="40"/>
    </location>
</feature>
<feature type="compositionally biased region" description="Polar residues" evidence="1">
    <location>
        <begin position="288"/>
        <end position="297"/>
    </location>
</feature>
<feature type="compositionally biased region" description="Basic and acidic residues" evidence="1">
    <location>
        <begin position="1"/>
        <end position="12"/>
    </location>
</feature>
<evidence type="ECO:0000313" key="2">
    <source>
        <dbReference type="EMBL" id="KFH61855.1"/>
    </source>
</evidence>
<dbReference type="EMBL" id="KN042436">
    <property type="protein sequence ID" value="KFH61855.1"/>
    <property type="molecule type" value="Genomic_DNA"/>
</dbReference>
<dbReference type="OrthoDB" id="2436764at2759"/>
<feature type="compositionally biased region" description="Acidic residues" evidence="1">
    <location>
        <begin position="144"/>
        <end position="167"/>
    </location>
</feature>
<feature type="region of interest" description="Disordered" evidence="1">
    <location>
        <begin position="1"/>
        <end position="168"/>
    </location>
</feature>